<dbReference type="InterPro" id="IPR002524">
    <property type="entry name" value="Cation_efflux"/>
</dbReference>
<organism evidence="12 13">
    <name type="scientific">Solanum pinnatisectum</name>
    <name type="common">tansyleaf nightshade</name>
    <dbReference type="NCBI Taxonomy" id="50273"/>
    <lineage>
        <taxon>Eukaryota</taxon>
        <taxon>Viridiplantae</taxon>
        <taxon>Streptophyta</taxon>
        <taxon>Embryophyta</taxon>
        <taxon>Tracheophyta</taxon>
        <taxon>Spermatophyta</taxon>
        <taxon>Magnoliopsida</taxon>
        <taxon>eudicotyledons</taxon>
        <taxon>Gunneridae</taxon>
        <taxon>Pentapetalae</taxon>
        <taxon>asterids</taxon>
        <taxon>lamiids</taxon>
        <taxon>Solanales</taxon>
        <taxon>Solanaceae</taxon>
        <taxon>Solanoideae</taxon>
        <taxon>Solaneae</taxon>
        <taxon>Solanum</taxon>
    </lineage>
</organism>
<evidence type="ECO:0000256" key="4">
    <source>
        <dbReference type="ARBA" id="ARBA00022554"/>
    </source>
</evidence>
<reference evidence="12 13" key="1">
    <citation type="submission" date="2023-10" db="EMBL/GenBank/DDBJ databases">
        <title>Genome-Wide Identification Analysis in wild type Solanum Pinnatisectum Reveals Some Genes Defensing Phytophthora Infestans.</title>
        <authorList>
            <person name="Sun C."/>
        </authorList>
    </citation>
    <scope>NUCLEOTIDE SEQUENCE [LARGE SCALE GENOMIC DNA]</scope>
    <source>
        <strain evidence="12">LQN</strain>
        <tissue evidence="12">Leaf</tissue>
    </source>
</reference>
<dbReference type="PANTHER" id="PTHR43840:SF13">
    <property type="entry name" value="CATION EFFLUX PROTEIN CYTOPLASMIC DOMAIN-CONTAINING PROTEIN"/>
    <property type="match status" value="1"/>
</dbReference>
<feature type="domain" description="Cation efflux protein transmembrane" evidence="10">
    <location>
        <begin position="118"/>
        <end position="311"/>
    </location>
</feature>
<dbReference type="InterPro" id="IPR027470">
    <property type="entry name" value="Cation_efflux_CTD"/>
</dbReference>
<dbReference type="Gene3D" id="1.20.1510.10">
    <property type="entry name" value="Cation efflux protein transmembrane domain"/>
    <property type="match status" value="1"/>
</dbReference>
<dbReference type="Pfam" id="PF16916">
    <property type="entry name" value="ZT_dimer"/>
    <property type="match status" value="1"/>
</dbReference>
<evidence type="ECO:0000259" key="11">
    <source>
        <dbReference type="Pfam" id="PF16916"/>
    </source>
</evidence>
<evidence type="ECO:0000313" key="12">
    <source>
        <dbReference type="EMBL" id="KAK4725662.1"/>
    </source>
</evidence>
<dbReference type="FunFam" id="3.30.70.1350:FF:000005">
    <property type="entry name" value="Metal tolerance protein 4"/>
    <property type="match status" value="1"/>
</dbReference>
<evidence type="ECO:0000256" key="3">
    <source>
        <dbReference type="ARBA" id="ARBA00022448"/>
    </source>
</evidence>
<dbReference type="SUPFAM" id="SSF160240">
    <property type="entry name" value="Cation efflux protein cytoplasmic domain-like"/>
    <property type="match status" value="1"/>
</dbReference>
<dbReference type="Pfam" id="PF01545">
    <property type="entry name" value="Cation_efflux"/>
    <property type="match status" value="1"/>
</dbReference>
<proteinExistence type="predicted"/>
<evidence type="ECO:0000259" key="10">
    <source>
        <dbReference type="Pfam" id="PF01545"/>
    </source>
</evidence>
<dbReference type="GO" id="GO:0005384">
    <property type="term" value="F:manganese ion transmembrane transporter activity"/>
    <property type="evidence" value="ECO:0007669"/>
    <property type="project" value="TreeGrafter"/>
</dbReference>
<comment type="caution">
    <text evidence="12">The sequence shown here is derived from an EMBL/GenBank/DDBJ whole genome shotgun (WGS) entry which is preliminary data.</text>
</comment>
<feature type="transmembrane region" description="Helical" evidence="9">
    <location>
        <begin position="140"/>
        <end position="163"/>
    </location>
</feature>
<dbReference type="Gene3D" id="3.30.70.1350">
    <property type="entry name" value="Cation efflux protein, cytoplasmic domain"/>
    <property type="match status" value="1"/>
</dbReference>
<sequence length="410" mass="45783">MDGELESNGTNKMPLLEGWKLTGSGGESSRRNSFKSLRHDFLSRLPDKVIKSYVIDSEASSIINNISKSFDLTKGEKEYYERQFETLKSFEEVDIAVASDGIDEEDLEEQAQHERAMTVSNCANIVLLALKIYATVKSGSLAIAASTLDSLLDLMAGGILWFTHLSMKNINVYKYPIGKLRVQPVGIIVFAAIMATLGFQVLIQAVEQLVENKPPEKMALNQLAWLYSVMLTATVVKLALWLYCRSSGNDIVRAYAKDHYFDVVTNVVGLIAAVLGDKFYWWIDPVGALILAIYTITNWSGAVIENAVSLVGQSASPEVLQKLTYLVMRHPQVKRVDTVRAYTFGVLYFVEVDIELPEDLPLKEAHVIGEGLQIKLEKLPEVERAFVHIDFECEHKPEHSVPSRIPNSEP</sequence>
<evidence type="ECO:0000256" key="1">
    <source>
        <dbReference type="ARBA" id="ARBA00003168"/>
    </source>
</evidence>
<keyword evidence="4" id="KW-0926">Vacuole</keyword>
<comment type="function">
    <text evidence="1">Involved in sequestration of excess metal in the cytoplasm into vacuoles to maintain metal homeostasis.</text>
</comment>
<feature type="domain" description="Cation efflux protein cytoplasmic" evidence="11">
    <location>
        <begin position="316"/>
        <end position="390"/>
    </location>
</feature>
<gene>
    <name evidence="12" type="ORF">R3W88_030579</name>
</gene>
<evidence type="ECO:0000256" key="6">
    <source>
        <dbReference type="ARBA" id="ARBA00022989"/>
    </source>
</evidence>
<dbReference type="InterPro" id="IPR058533">
    <property type="entry name" value="Cation_efflux_TM"/>
</dbReference>
<dbReference type="AlphaFoldDB" id="A0AAV9LIX8"/>
<evidence type="ECO:0000256" key="2">
    <source>
        <dbReference type="ARBA" id="ARBA00004128"/>
    </source>
</evidence>
<feature type="transmembrane region" description="Helical" evidence="9">
    <location>
        <begin position="184"/>
        <end position="203"/>
    </location>
</feature>
<dbReference type="SUPFAM" id="SSF161111">
    <property type="entry name" value="Cation efflux protein transmembrane domain-like"/>
    <property type="match status" value="1"/>
</dbReference>
<dbReference type="Proteomes" id="UP001311915">
    <property type="component" value="Unassembled WGS sequence"/>
</dbReference>
<keyword evidence="7 9" id="KW-0472">Membrane</keyword>
<accession>A0AAV9LIX8</accession>
<dbReference type="PANTHER" id="PTHR43840">
    <property type="entry name" value="MITOCHONDRIAL METAL TRANSPORTER 1-RELATED"/>
    <property type="match status" value="1"/>
</dbReference>
<evidence type="ECO:0000256" key="5">
    <source>
        <dbReference type="ARBA" id="ARBA00022692"/>
    </source>
</evidence>
<evidence type="ECO:0000256" key="7">
    <source>
        <dbReference type="ARBA" id="ARBA00023136"/>
    </source>
</evidence>
<keyword evidence="6 9" id="KW-1133">Transmembrane helix</keyword>
<evidence type="ECO:0000256" key="9">
    <source>
        <dbReference type="SAM" id="Phobius"/>
    </source>
</evidence>
<dbReference type="InterPro" id="IPR027469">
    <property type="entry name" value="Cation_efflux_TMD_sf"/>
</dbReference>
<dbReference type="NCBIfam" id="TIGR01297">
    <property type="entry name" value="CDF"/>
    <property type="match status" value="1"/>
</dbReference>
<evidence type="ECO:0000313" key="13">
    <source>
        <dbReference type="Proteomes" id="UP001311915"/>
    </source>
</evidence>
<comment type="subcellular location">
    <subcellularLocation>
        <location evidence="2">Vacuole membrane</location>
        <topology evidence="2">Multi-pass membrane protein</topology>
    </subcellularLocation>
</comment>
<evidence type="ECO:0008006" key="14">
    <source>
        <dbReference type="Google" id="ProtNLM"/>
    </source>
</evidence>
<dbReference type="InterPro" id="IPR036837">
    <property type="entry name" value="Cation_efflux_CTD_sf"/>
</dbReference>
<protein>
    <recommendedName>
        <fullName evidence="14">Metal tolerance protein 4</fullName>
    </recommendedName>
</protein>
<feature type="transmembrane region" description="Helical" evidence="9">
    <location>
        <begin position="223"/>
        <end position="243"/>
    </location>
</feature>
<dbReference type="FunFam" id="1.20.1510.10:FF:000015">
    <property type="entry name" value="Metal tolerance protein 4"/>
    <property type="match status" value="1"/>
</dbReference>
<keyword evidence="3" id="KW-0813">Transport</keyword>
<keyword evidence="13" id="KW-1185">Reference proteome</keyword>
<keyword evidence="5 9" id="KW-0812">Transmembrane</keyword>
<dbReference type="InterPro" id="IPR050291">
    <property type="entry name" value="CDF_Transporter"/>
</dbReference>
<name>A0AAV9LIX8_9SOLN</name>
<dbReference type="GO" id="GO:0005774">
    <property type="term" value="C:vacuolar membrane"/>
    <property type="evidence" value="ECO:0007669"/>
    <property type="project" value="UniProtKB-SubCell"/>
</dbReference>
<evidence type="ECO:0000256" key="8">
    <source>
        <dbReference type="SAM" id="MobiDB-lite"/>
    </source>
</evidence>
<dbReference type="EMBL" id="JAWPEI010000005">
    <property type="protein sequence ID" value="KAK4725662.1"/>
    <property type="molecule type" value="Genomic_DNA"/>
</dbReference>
<feature type="region of interest" description="Disordered" evidence="8">
    <location>
        <begin position="1"/>
        <end position="31"/>
    </location>
</feature>